<name>A0A9D5AU77_PEA</name>
<proteinExistence type="predicted"/>
<dbReference type="AlphaFoldDB" id="A0A9D5AU77"/>
<protein>
    <submittedName>
        <fullName evidence="1">Uncharacterized protein</fullName>
    </submittedName>
</protein>
<dbReference type="Proteomes" id="UP001058974">
    <property type="component" value="Chromosome 4"/>
</dbReference>
<dbReference type="EMBL" id="JAMSHJ010000004">
    <property type="protein sequence ID" value="KAI5418959.1"/>
    <property type="molecule type" value="Genomic_DNA"/>
</dbReference>
<organism evidence="1 2">
    <name type="scientific">Pisum sativum</name>
    <name type="common">Garden pea</name>
    <name type="synonym">Lathyrus oleraceus</name>
    <dbReference type="NCBI Taxonomy" id="3888"/>
    <lineage>
        <taxon>Eukaryota</taxon>
        <taxon>Viridiplantae</taxon>
        <taxon>Streptophyta</taxon>
        <taxon>Embryophyta</taxon>
        <taxon>Tracheophyta</taxon>
        <taxon>Spermatophyta</taxon>
        <taxon>Magnoliopsida</taxon>
        <taxon>eudicotyledons</taxon>
        <taxon>Gunneridae</taxon>
        <taxon>Pentapetalae</taxon>
        <taxon>rosids</taxon>
        <taxon>fabids</taxon>
        <taxon>Fabales</taxon>
        <taxon>Fabaceae</taxon>
        <taxon>Papilionoideae</taxon>
        <taxon>50 kb inversion clade</taxon>
        <taxon>NPAAA clade</taxon>
        <taxon>Hologalegina</taxon>
        <taxon>IRL clade</taxon>
        <taxon>Fabeae</taxon>
        <taxon>Lathyrus</taxon>
    </lineage>
</organism>
<keyword evidence="2" id="KW-1185">Reference proteome</keyword>
<accession>A0A9D5AU77</accession>
<gene>
    <name evidence="1" type="ORF">KIW84_043250</name>
</gene>
<comment type="caution">
    <text evidence="1">The sequence shown here is derived from an EMBL/GenBank/DDBJ whole genome shotgun (WGS) entry which is preliminary data.</text>
</comment>
<evidence type="ECO:0000313" key="1">
    <source>
        <dbReference type="EMBL" id="KAI5418959.1"/>
    </source>
</evidence>
<reference evidence="1 2" key="1">
    <citation type="journal article" date="2022" name="Nat. Genet.">
        <title>Improved pea reference genome and pan-genome highlight genomic features and evolutionary characteristics.</title>
        <authorList>
            <person name="Yang T."/>
            <person name="Liu R."/>
            <person name="Luo Y."/>
            <person name="Hu S."/>
            <person name="Wang D."/>
            <person name="Wang C."/>
            <person name="Pandey M.K."/>
            <person name="Ge S."/>
            <person name="Xu Q."/>
            <person name="Li N."/>
            <person name="Li G."/>
            <person name="Huang Y."/>
            <person name="Saxena R.K."/>
            <person name="Ji Y."/>
            <person name="Li M."/>
            <person name="Yan X."/>
            <person name="He Y."/>
            <person name="Liu Y."/>
            <person name="Wang X."/>
            <person name="Xiang C."/>
            <person name="Varshney R.K."/>
            <person name="Ding H."/>
            <person name="Gao S."/>
            <person name="Zong X."/>
        </authorList>
    </citation>
    <scope>NUCLEOTIDE SEQUENCE [LARGE SCALE GENOMIC DNA]</scope>
    <source>
        <strain evidence="1 2">cv. Zhongwan 6</strain>
    </source>
</reference>
<evidence type="ECO:0000313" key="2">
    <source>
        <dbReference type="Proteomes" id="UP001058974"/>
    </source>
</evidence>
<dbReference type="Gramene" id="Psat04G0325000-T1">
    <property type="protein sequence ID" value="KAI5418959.1"/>
    <property type="gene ID" value="KIW84_043250"/>
</dbReference>
<sequence>MKCHNRFLSNSFLRVRKQFNNERQNGRDSLVVDKSTNGVKCSTNDKIVIRLKVLLDSVNNENDKIMIVVQEKSNGKITGAFGKQVIIMSHFNGVNVTERSIVTKHLNVEKAYNVLFHLPFWDIRLRNSSFKGFDFADYDSIFFCFRSSFSD</sequence>